<feature type="compositionally biased region" description="Low complexity" evidence="2">
    <location>
        <begin position="19"/>
        <end position="51"/>
    </location>
</feature>
<sequence>MPSSSTPVSANVATHRGSNNNNNFRRQNHSNNNRGNQTWQQQQQFQPHQDNYPPRGYQGRCQICGVHGHSARRCSQINLSGGFLGTQPRPQQPTSAPWQPRANLASTPTYNANNWVMDSGATHHLTTDLSNLSLHQPYLGGEEVTIADGTNLHISHTGSSQLPTLSKPLTLTDVLYVPDLKKNLISVYRLCNANRVSVEFFPASFQVKDLSTGARLLQGKTKDELYEWPVTPKPIFSLAASPTPKTDLTNGISHLTSPPHTPEHNGISERKHRRIVETWLTLLSKSTMPKSYWPFAFSTGVYLINRLPTAVLGNESPYHKLFQQQPNYLKLRVFGCSCFPWLRPYTKHKLEDRSINCVFIGYSLTQSAYLCLDRATGRIYTSRHVTFDETTFPFSTTSNPIPTSLSDSPITHAPATIIPHRPPPLAPAHPQISPESSSSSSGSHLSSSSDAPP</sequence>
<dbReference type="Pfam" id="PF25597">
    <property type="entry name" value="SH3_retrovirus"/>
    <property type="match status" value="1"/>
</dbReference>
<feature type="region of interest" description="Disordered" evidence="2">
    <location>
        <begin position="1"/>
        <end position="54"/>
    </location>
</feature>
<protein>
    <recommendedName>
        <fullName evidence="3">Integrase catalytic domain-containing protein</fullName>
    </recommendedName>
</protein>
<dbReference type="InterPro" id="IPR057670">
    <property type="entry name" value="SH3_retrovirus"/>
</dbReference>
<dbReference type="GO" id="GO:0006508">
    <property type="term" value="P:proteolysis"/>
    <property type="evidence" value="ECO:0007669"/>
    <property type="project" value="UniProtKB-KW"/>
</dbReference>
<feature type="compositionally biased region" description="Low complexity" evidence="2">
    <location>
        <begin position="428"/>
        <end position="453"/>
    </location>
</feature>
<dbReference type="EMBL" id="CACVBM020001237">
    <property type="protein sequence ID" value="CAA7040901.1"/>
    <property type="molecule type" value="Genomic_DNA"/>
</dbReference>
<dbReference type="SUPFAM" id="SSF53098">
    <property type="entry name" value="Ribonuclease H-like"/>
    <property type="match status" value="1"/>
</dbReference>
<dbReference type="Pfam" id="PF22936">
    <property type="entry name" value="Pol_BBD"/>
    <property type="match status" value="1"/>
</dbReference>
<dbReference type="GO" id="GO:0015074">
    <property type="term" value="P:DNA integration"/>
    <property type="evidence" value="ECO:0007669"/>
    <property type="project" value="InterPro"/>
</dbReference>
<dbReference type="AlphaFoldDB" id="A0A6D2JUM8"/>
<evidence type="ECO:0000256" key="1">
    <source>
        <dbReference type="ARBA" id="ARBA00022670"/>
    </source>
</evidence>
<dbReference type="InterPro" id="IPR012337">
    <property type="entry name" value="RNaseH-like_sf"/>
</dbReference>
<evidence type="ECO:0000259" key="3">
    <source>
        <dbReference type="PROSITE" id="PS50994"/>
    </source>
</evidence>
<evidence type="ECO:0000313" key="5">
    <source>
        <dbReference type="Proteomes" id="UP000467841"/>
    </source>
</evidence>
<dbReference type="PANTHER" id="PTHR42648">
    <property type="entry name" value="TRANSPOSASE, PUTATIVE-RELATED"/>
    <property type="match status" value="1"/>
</dbReference>
<feature type="compositionally biased region" description="Polar residues" evidence="2">
    <location>
        <begin position="1"/>
        <end position="18"/>
    </location>
</feature>
<dbReference type="GO" id="GO:0008233">
    <property type="term" value="F:peptidase activity"/>
    <property type="evidence" value="ECO:0007669"/>
    <property type="project" value="UniProtKB-KW"/>
</dbReference>
<dbReference type="PANTHER" id="PTHR42648:SF26">
    <property type="entry name" value="INTEGRASE CATALYTIC DOMAIN-CONTAINING PROTEIN"/>
    <property type="match status" value="1"/>
</dbReference>
<accession>A0A6D2JUM8</accession>
<keyword evidence="5" id="KW-1185">Reference proteome</keyword>
<keyword evidence="1" id="KW-0378">Hydrolase</keyword>
<dbReference type="Proteomes" id="UP000467841">
    <property type="component" value="Unassembled WGS sequence"/>
</dbReference>
<dbReference type="PROSITE" id="PS50994">
    <property type="entry name" value="INTEGRASE"/>
    <property type="match status" value="1"/>
</dbReference>
<evidence type="ECO:0000256" key="2">
    <source>
        <dbReference type="SAM" id="MobiDB-lite"/>
    </source>
</evidence>
<dbReference type="InterPro" id="IPR039537">
    <property type="entry name" value="Retrotran_Ty1/copia-like"/>
</dbReference>
<name>A0A6D2JUM8_9BRAS</name>
<feature type="region of interest" description="Disordered" evidence="2">
    <location>
        <begin position="412"/>
        <end position="453"/>
    </location>
</feature>
<dbReference type="GO" id="GO:0003676">
    <property type="term" value="F:nucleic acid binding"/>
    <property type="evidence" value="ECO:0007669"/>
    <property type="project" value="InterPro"/>
</dbReference>
<evidence type="ECO:0000313" key="4">
    <source>
        <dbReference type="EMBL" id="CAA7040901.1"/>
    </source>
</evidence>
<gene>
    <name evidence="4" type="ORF">MERR_LOCUS28136</name>
</gene>
<dbReference type="InterPro" id="IPR001584">
    <property type="entry name" value="Integrase_cat-core"/>
</dbReference>
<dbReference type="InterPro" id="IPR054722">
    <property type="entry name" value="PolX-like_BBD"/>
</dbReference>
<dbReference type="Gene3D" id="3.30.420.10">
    <property type="entry name" value="Ribonuclease H-like superfamily/Ribonuclease H"/>
    <property type="match status" value="1"/>
</dbReference>
<proteinExistence type="predicted"/>
<organism evidence="4 5">
    <name type="scientific">Microthlaspi erraticum</name>
    <dbReference type="NCBI Taxonomy" id="1685480"/>
    <lineage>
        <taxon>Eukaryota</taxon>
        <taxon>Viridiplantae</taxon>
        <taxon>Streptophyta</taxon>
        <taxon>Embryophyta</taxon>
        <taxon>Tracheophyta</taxon>
        <taxon>Spermatophyta</taxon>
        <taxon>Magnoliopsida</taxon>
        <taxon>eudicotyledons</taxon>
        <taxon>Gunneridae</taxon>
        <taxon>Pentapetalae</taxon>
        <taxon>rosids</taxon>
        <taxon>malvids</taxon>
        <taxon>Brassicales</taxon>
        <taxon>Brassicaceae</taxon>
        <taxon>Coluteocarpeae</taxon>
        <taxon>Microthlaspi</taxon>
    </lineage>
</organism>
<feature type="domain" description="Integrase catalytic" evidence="3">
    <location>
        <begin position="159"/>
        <end position="325"/>
    </location>
</feature>
<reference evidence="4" key="1">
    <citation type="submission" date="2020-01" db="EMBL/GenBank/DDBJ databases">
        <authorList>
            <person name="Mishra B."/>
        </authorList>
    </citation>
    <scope>NUCLEOTIDE SEQUENCE [LARGE SCALE GENOMIC DNA]</scope>
</reference>
<comment type="caution">
    <text evidence="4">The sequence shown here is derived from an EMBL/GenBank/DDBJ whole genome shotgun (WGS) entry which is preliminary data.</text>
</comment>
<keyword evidence="1" id="KW-0645">Protease</keyword>
<dbReference type="InterPro" id="IPR036397">
    <property type="entry name" value="RNaseH_sf"/>
</dbReference>
<dbReference type="OrthoDB" id="1737296at2759"/>